<feature type="signal peptide" evidence="2">
    <location>
        <begin position="1"/>
        <end position="21"/>
    </location>
</feature>
<dbReference type="Gene3D" id="3.40.190.170">
    <property type="entry name" value="Bacterial extracellular solute-binding protein, family 7"/>
    <property type="match status" value="1"/>
</dbReference>
<organism evidence="3 4">
    <name type="scientific">Marinobacterium stanieri</name>
    <dbReference type="NCBI Taxonomy" id="49186"/>
    <lineage>
        <taxon>Bacteria</taxon>
        <taxon>Pseudomonadati</taxon>
        <taxon>Pseudomonadota</taxon>
        <taxon>Gammaproteobacteria</taxon>
        <taxon>Oceanospirillales</taxon>
        <taxon>Oceanospirillaceae</taxon>
        <taxon>Marinobacterium</taxon>
    </lineage>
</organism>
<name>A0A1N6R125_9GAMM</name>
<keyword evidence="4" id="KW-1185">Reference proteome</keyword>
<keyword evidence="1 2" id="KW-0732">Signal</keyword>
<dbReference type="AlphaFoldDB" id="A0A1N6R125"/>
<dbReference type="STRING" id="49186.SAMN05421647_10348"/>
<dbReference type="Proteomes" id="UP000186895">
    <property type="component" value="Unassembled WGS sequence"/>
</dbReference>
<dbReference type="GO" id="GO:0055085">
    <property type="term" value="P:transmembrane transport"/>
    <property type="evidence" value="ECO:0007669"/>
    <property type="project" value="InterPro"/>
</dbReference>
<dbReference type="InterPro" id="IPR038404">
    <property type="entry name" value="TRAP_DctP_sf"/>
</dbReference>
<sequence length="345" mass="37897">MKIIKAISCTCALLLSAPVFAETTLRVATWLPASSSQNDVVWPTWADWVEEATDGRVKIELEYSSGHPKSMFGLVEDGVADVSFGVNGYLPGRFKLPAVVEIPGETADPEALSVALWRVYKQHFEPAQEFEGLKVLGMFVHGPGQLMTTFEVNQLSDLQNKKMRTGGGVVNDLAKRLDVVPVFAPVTKVYEMMQQGVIDGVFLPAQELKYSRLSEVVTDVTLFPSGMYTTAFTIFMNPYVFEDLSEEDRQAILSVSGEKLSALAGRAWGNSDLAGLEDARGMGVRIKELSEDDPITQAFAEKVDGMYDAWIETVADRPVDASAALEDLKRIAADYDSKEYESGKN</sequence>
<evidence type="ECO:0000256" key="2">
    <source>
        <dbReference type="SAM" id="SignalP"/>
    </source>
</evidence>
<evidence type="ECO:0000256" key="1">
    <source>
        <dbReference type="ARBA" id="ARBA00022729"/>
    </source>
</evidence>
<dbReference type="CDD" id="cd13665">
    <property type="entry name" value="PBP2_TRAP_Dctp3_4"/>
    <property type="match status" value="1"/>
</dbReference>
<feature type="chain" id="PRO_5013088420" evidence="2">
    <location>
        <begin position="22"/>
        <end position="345"/>
    </location>
</feature>
<dbReference type="RefSeq" id="WP_076462195.1">
    <property type="nucleotide sequence ID" value="NZ_FTMN01000003.1"/>
</dbReference>
<dbReference type="PANTHER" id="PTHR33376:SF15">
    <property type="entry name" value="BLL6794 PROTEIN"/>
    <property type="match status" value="1"/>
</dbReference>
<proteinExistence type="predicted"/>
<dbReference type="EMBL" id="FTMN01000003">
    <property type="protein sequence ID" value="SIQ22523.1"/>
    <property type="molecule type" value="Genomic_DNA"/>
</dbReference>
<evidence type="ECO:0000313" key="4">
    <source>
        <dbReference type="Proteomes" id="UP000186895"/>
    </source>
</evidence>
<protein>
    <submittedName>
        <fullName evidence="3">TRAP-type C4-dicarboxylate transport system, substrate-binding protein</fullName>
    </submittedName>
</protein>
<accession>A0A1N6R125</accession>
<evidence type="ECO:0000313" key="3">
    <source>
        <dbReference type="EMBL" id="SIQ22523.1"/>
    </source>
</evidence>
<dbReference type="InterPro" id="IPR018389">
    <property type="entry name" value="DctP_fam"/>
</dbReference>
<gene>
    <name evidence="3" type="ORF">SAMN05421647_10348</name>
</gene>
<dbReference type="PANTHER" id="PTHR33376">
    <property type="match status" value="1"/>
</dbReference>
<dbReference type="NCBIfam" id="NF037995">
    <property type="entry name" value="TRAP_S1"/>
    <property type="match status" value="1"/>
</dbReference>
<reference evidence="3 4" key="1">
    <citation type="submission" date="2017-01" db="EMBL/GenBank/DDBJ databases">
        <authorList>
            <person name="Mah S.A."/>
            <person name="Swanson W.J."/>
            <person name="Moy G.W."/>
            <person name="Vacquier V.D."/>
        </authorList>
    </citation>
    <scope>NUCLEOTIDE SEQUENCE [LARGE SCALE GENOMIC DNA]</scope>
    <source>
        <strain evidence="3 4">DSM 7027</strain>
    </source>
</reference>
<dbReference type="Pfam" id="PF03480">
    <property type="entry name" value="DctP"/>
    <property type="match status" value="1"/>
</dbReference>
<dbReference type="eggNOG" id="COG1638">
    <property type="taxonomic scope" value="Bacteria"/>
</dbReference>